<dbReference type="GO" id="GO:0020037">
    <property type="term" value="F:heme binding"/>
    <property type="evidence" value="ECO:0007669"/>
    <property type="project" value="InterPro"/>
</dbReference>
<dbReference type="PRINTS" id="PR00464">
    <property type="entry name" value="EP450II"/>
</dbReference>
<dbReference type="Proteomes" id="UP000002258">
    <property type="component" value="Chromosome 3"/>
</dbReference>
<evidence type="ECO:0000256" key="1">
    <source>
        <dbReference type="ARBA" id="ARBA00001971"/>
    </source>
</evidence>
<dbReference type="GO" id="GO:0005506">
    <property type="term" value="F:iron ion binding"/>
    <property type="evidence" value="ECO:0007669"/>
    <property type="project" value="InterPro"/>
</dbReference>
<evidence type="ECO:0000256" key="3">
    <source>
        <dbReference type="ARBA" id="ARBA00022617"/>
    </source>
</evidence>
<dbReference type="HOGENOM" id="CLU_001570_27_0_1"/>
<organism evidence="11 12">
    <name type="scientific">Scheffersomyces stipitis (strain ATCC 58785 / CBS 6054 / NBRC 10063 / NRRL Y-11545)</name>
    <name type="common">Yeast</name>
    <name type="synonym">Pichia stipitis</name>
    <dbReference type="NCBI Taxonomy" id="322104"/>
    <lineage>
        <taxon>Eukaryota</taxon>
        <taxon>Fungi</taxon>
        <taxon>Dikarya</taxon>
        <taxon>Ascomycota</taxon>
        <taxon>Saccharomycotina</taxon>
        <taxon>Pichiomycetes</taxon>
        <taxon>Debaryomycetaceae</taxon>
        <taxon>Scheffersomyces</taxon>
    </lineage>
</organism>
<dbReference type="InterPro" id="IPR036396">
    <property type="entry name" value="Cyt_P450_sf"/>
</dbReference>
<accession>A3LSP0</accession>
<name>A3LSP0_PICST</name>
<dbReference type="InParanoid" id="A3LSP0"/>
<protein>
    <submittedName>
        <fullName evidence="11">Cytochrome P450 52A12 (Alkane hydroxylase 1) (Alkane-inducible p450alk 1) (DH-ALK2)</fullName>
    </submittedName>
</protein>
<dbReference type="OrthoDB" id="1470350at2759"/>
<dbReference type="EMBL" id="CP000497">
    <property type="protein sequence ID" value="ABN65607.2"/>
    <property type="molecule type" value="Genomic_DNA"/>
</dbReference>
<dbReference type="GeneID" id="4838184"/>
<dbReference type="CDD" id="cd11063">
    <property type="entry name" value="CYP52"/>
    <property type="match status" value="1"/>
</dbReference>
<evidence type="ECO:0000256" key="6">
    <source>
        <dbReference type="ARBA" id="ARBA00023004"/>
    </source>
</evidence>
<evidence type="ECO:0000313" key="11">
    <source>
        <dbReference type="EMBL" id="ABN65607.2"/>
    </source>
</evidence>
<dbReference type="PROSITE" id="PS00086">
    <property type="entry name" value="CYTOCHROME_P450"/>
    <property type="match status" value="1"/>
</dbReference>
<dbReference type="InterPro" id="IPR017972">
    <property type="entry name" value="Cyt_P450_CS"/>
</dbReference>
<keyword evidence="4 8" id="KW-0479">Metal-binding</keyword>
<gene>
    <name evidence="11" type="primary">CP52L</name>
    <name evidence="11" type="ORF">PICST_56638</name>
</gene>
<reference evidence="11 12" key="1">
    <citation type="journal article" date="2007" name="Nat. Biotechnol.">
        <title>Genome sequence of the lignocellulose-bioconverting and xylose-fermenting yeast Pichia stipitis.</title>
        <authorList>
            <person name="Jeffries T.W."/>
            <person name="Grigoriev I.V."/>
            <person name="Grimwood J."/>
            <person name="Laplaza J.M."/>
            <person name="Aerts A."/>
            <person name="Salamov A."/>
            <person name="Schmutz J."/>
            <person name="Lindquist E."/>
            <person name="Dehal P."/>
            <person name="Shapiro H."/>
            <person name="Jin Y.S."/>
            <person name="Passoth V."/>
            <person name="Richardson P.M."/>
        </authorList>
    </citation>
    <scope>NUCLEOTIDE SEQUENCE [LARGE SCALE GENOMIC DNA]</scope>
    <source>
        <strain evidence="12">ATCC 58785 / CBS 6054 / NBRC 10063 / NRRL Y-11545</strain>
    </source>
</reference>
<dbReference type="STRING" id="322104.A3LSP0"/>
<feature type="transmembrane region" description="Helical" evidence="10">
    <location>
        <begin position="6"/>
        <end position="26"/>
    </location>
</feature>
<proteinExistence type="inferred from homology"/>
<dbReference type="PANTHER" id="PTHR24287">
    <property type="entry name" value="P450, PUTATIVE (EUROFUNG)-RELATED"/>
    <property type="match status" value="1"/>
</dbReference>
<dbReference type="SUPFAM" id="SSF48264">
    <property type="entry name" value="Cytochrome P450"/>
    <property type="match status" value="1"/>
</dbReference>
<evidence type="ECO:0000313" key="12">
    <source>
        <dbReference type="Proteomes" id="UP000002258"/>
    </source>
</evidence>
<dbReference type="GO" id="GO:0016712">
    <property type="term" value="F:oxidoreductase activity, acting on paired donors, with incorporation or reduction of molecular oxygen, reduced flavin or flavoprotein as one donor, and incorporation of one atom of oxygen"/>
    <property type="evidence" value="ECO:0007669"/>
    <property type="project" value="InterPro"/>
</dbReference>
<dbReference type="OMA" id="YSITCYA"/>
<evidence type="ECO:0000256" key="4">
    <source>
        <dbReference type="ARBA" id="ARBA00022723"/>
    </source>
</evidence>
<dbReference type="InterPro" id="IPR047146">
    <property type="entry name" value="Cyt_P450_E_CYP52_fungi"/>
</dbReference>
<comment type="similarity">
    <text evidence="2 9">Belongs to the cytochrome P450 family.</text>
</comment>
<keyword evidence="6 8" id="KW-0408">Iron</keyword>
<evidence type="ECO:0000256" key="9">
    <source>
        <dbReference type="RuleBase" id="RU000461"/>
    </source>
</evidence>
<evidence type="ECO:0000256" key="7">
    <source>
        <dbReference type="ARBA" id="ARBA00023033"/>
    </source>
</evidence>
<dbReference type="AlphaFoldDB" id="A3LSP0"/>
<feature type="binding site" description="axial binding residue" evidence="8">
    <location>
        <position position="469"/>
    </location>
    <ligand>
        <name>heme</name>
        <dbReference type="ChEBI" id="CHEBI:30413"/>
    </ligand>
    <ligandPart>
        <name>Fe</name>
        <dbReference type="ChEBI" id="CHEBI:18248"/>
    </ligandPart>
</feature>
<keyword evidence="10" id="KW-0812">Transmembrane</keyword>
<dbReference type="Pfam" id="PF00067">
    <property type="entry name" value="p450"/>
    <property type="match status" value="1"/>
</dbReference>
<dbReference type="RefSeq" id="XP_001383636.2">
    <property type="nucleotide sequence ID" value="XM_001383599.1"/>
</dbReference>
<dbReference type="Gene3D" id="1.10.630.10">
    <property type="entry name" value="Cytochrome P450"/>
    <property type="match status" value="1"/>
</dbReference>
<keyword evidence="7 9" id="KW-0503">Monooxygenase</keyword>
<dbReference type="InterPro" id="IPR002402">
    <property type="entry name" value="Cyt_P450_E_grp-II"/>
</dbReference>
<dbReference type="PRINTS" id="PR01239">
    <property type="entry name" value="EP450IICYP52"/>
</dbReference>
<comment type="cofactor">
    <cofactor evidence="1 8">
        <name>heme</name>
        <dbReference type="ChEBI" id="CHEBI:30413"/>
    </cofactor>
</comment>
<dbReference type="InterPro" id="IPR002974">
    <property type="entry name" value="Cyt_P450_E_CYP52_ascomycetes"/>
</dbReference>
<evidence type="ECO:0000256" key="8">
    <source>
        <dbReference type="PIRSR" id="PIRSR602402-1"/>
    </source>
</evidence>
<keyword evidence="5 9" id="KW-0560">Oxidoreductase</keyword>
<dbReference type="eggNOG" id="KOG0157">
    <property type="taxonomic scope" value="Eukaryota"/>
</dbReference>
<dbReference type="KEGG" id="pic:PICST_56638"/>
<keyword evidence="10" id="KW-0472">Membrane</keyword>
<dbReference type="InterPro" id="IPR001128">
    <property type="entry name" value="Cyt_P450"/>
</dbReference>
<evidence type="ECO:0000256" key="2">
    <source>
        <dbReference type="ARBA" id="ARBA00010617"/>
    </source>
</evidence>
<evidence type="ECO:0000256" key="5">
    <source>
        <dbReference type="ARBA" id="ARBA00023002"/>
    </source>
</evidence>
<dbReference type="PRINTS" id="PR00385">
    <property type="entry name" value="P450"/>
</dbReference>
<keyword evidence="12" id="KW-1185">Reference proteome</keyword>
<keyword evidence="10" id="KW-1133">Transmembrane helix</keyword>
<keyword evidence="3 8" id="KW-0349">Heme</keyword>
<sequence length="522" mass="59764">MTVETIVQYLSCWQVYVLAVLVYHIFNWIHEQILYKKFGASPCINNERGGFLGIRLLRTLLKAKSDGTLSDVVKNRYYEMEHPEIETFTSRVFSQTVIATRDPANLKAILATQFNDFSLGIRHAQLYPLLGDGIFTLDGEGWKHSRAMLRPQFAKEQIAHVQSLEPHIQVLAKHIRKSEGKSFEMQELFFRLTLDCATEFLFGESVESLRDASIGMARADVEVEGKDRFAEAFNLAQTQIATRSMMNKMYFLYNTEELRNSCDVVHRFTDYYVNLALRTSTAELDKKSKSGYTFLYELVKQTRNPQILRDQLLNILLAGRDTTAGLLSFAFFELARQPHIWAKLKDEIYSAFGSGENSRIDEITFESLKRCEYLKAVLNETLRMYPSVPNNGRIAVRNTTLPRGGGPTGTEPMLVRKGQKVVYSVYTTHRSKTHYGEDAEVFRPERWFEPSSRKLGWAYLPFNGGPRICLGQQFALTEASYVVTRLIQMFPNISSDPTIEYPPRKASQLTMCLQDGLLISLY</sequence>
<dbReference type="PANTHER" id="PTHR24287:SF1">
    <property type="entry name" value="P450, PUTATIVE (EUROFUNG)-RELATED"/>
    <property type="match status" value="1"/>
</dbReference>
<evidence type="ECO:0000256" key="10">
    <source>
        <dbReference type="SAM" id="Phobius"/>
    </source>
</evidence>